<proteinExistence type="predicted"/>
<accession>A0A131YBG1</accession>
<protein>
    <submittedName>
        <fullName evidence="1">Uncharacterized protein</fullName>
    </submittedName>
</protein>
<name>A0A131YBG1_RHIAP</name>
<organism evidence="1">
    <name type="scientific">Rhipicephalus appendiculatus</name>
    <name type="common">Brown ear tick</name>
    <dbReference type="NCBI Taxonomy" id="34631"/>
    <lineage>
        <taxon>Eukaryota</taxon>
        <taxon>Metazoa</taxon>
        <taxon>Ecdysozoa</taxon>
        <taxon>Arthropoda</taxon>
        <taxon>Chelicerata</taxon>
        <taxon>Arachnida</taxon>
        <taxon>Acari</taxon>
        <taxon>Parasitiformes</taxon>
        <taxon>Ixodida</taxon>
        <taxon>Ixodoidea</taxon>
        <taxon>Ixodidae</taxon>
        <taxon>Rhipicephalinae</taxon>
        <taxon>Rhipicephalus</taxon>
        <taxon>Rhipicephalus</taxon>
    </lineage>
</organism>
<dbReference type="EMBL" id="GEDV01012745">
    <property type="protein sequence ID" value="JAP75812.1"/>
    <property type="molecule type" value="Transcribed_RNA"/>
</dbReference>
<sequence>MYTIFQNICFKRLRKLCSYHMKAHCRGSDGCKTHILDHLIIFQSNLRKVLTYRCTHTAKDFRFKVFTVWQKSCHLNSTISPGCPVLLAHVNVYCESSLGLRSPAPVQLNFKSSAIVAHIKVFLCVPFNLSLSSHILKK</sequence>
<dbReference type="AlphaFoldDB" id="A0A131YBG1"/>
<reference evidence="1" key="1">
    <citation type="journal article" date="2016" name="Ticks Tick Borne Dis.">
        <title>De novo assembly and annotation of the salivary gland transcriptome of Rhipicephalus appendiculatus male and female ticks during blood feeding.</title>
        <authorList>
            <person name="de Castro M.H."/>
            <person name="de Klerk D."/>
            <person name="Pienaar R."/>
            <person name="Latif A.A."/>
            <person name="Rees D.J."/>
            <person name="Mans B.J."/>
        </authorList>
    </citation>
    <scope>NUCLEOTIDE SEQUENCE</scope>
    <source>
        <tissue evidence="1">Salivary glands</tissue>
    </source>
</reference>
<evidence type="ECO:0000313" key="1">
    <source>
        <dbReference type="EMBL" id="JAP75812.1"/>
    </source>
</evidence>